<dbReference type="AlphaFoldDB" id="A0A2D0N260"/>
<evidence type="ECO:0000256" key="1">
    <source>
        <dbReference type="ARBA" id="ARBA00038240"/>
    </source>
</evidence>
<protein>
    <recommendedName>
        <fullName evidence="2">Aminoglycoside phosphotransferase domain-containing protein</fullName>
    </recommendedName>
</protein>
<keyword evidence="4" id="KW-1185">Reference proteome</keyword>
<evidence type="ECO:0000259" key="2">
    <source>
        <dbReference type="Pfam" id="PF01636"/>
    </source>
</evidence>
<gene>
    <name evidence="3" type="ORF">CRP01_31480</name>
</gene>
<evidence type="ECO:0000313" key="4">
    <source>
        <dbReference type="Proteomes" id="UP000223913"/>
    </source>
</evidence>
<feature type="domain" description="Aminoglycoside phosphotransferase" evidence="2">
    <location>
        <begin position="40"/>
        <end position="266"/>
    </location>
</feature>
<sequence length="328" mass="38414">MTHAPALSSIITPDHLAEFATEHYDLPQPLSCRILKTGMNHSYLLRTPKERYVLRVYYKDWRTQTEIAEELRLINTLKAGGIRVAFPIPDTWGNFIQRIMACEGERYVVLFSYAPGESVRQPSETACHQLGLTMARMHQITLGKSVRRISYDADTLIRQAYELACSRFSESLPEMRYFRRAAARIEAEFGAADPTDLRYGVVHLDLWYENMKIRQDSEITIFDFDNCGNGWLFLDIAYSLMLLFRTEPDREIYRRRSDHLLRAYGSICPISAEEMRLLPFGGLAIWLHYTGIHVRRFDDFSNQFFSETFLKFWIDTVNRWMKFNDITI</sequence>
<organism evidence="3 4">
    <name type="scientific">Flavilitoribacter nigricans (strain ATCC 23147 / DSM 23189 / NBRC 102662 / NCIMB 1420 / SS-2)</name>
    <name type="common">Lewinella nigricans</name>
    <dbReference type="NCBI Taxonomy" id="1122177"/>
    <lineage>
        <taxon>Bacteria</taxon>
        <taxon>Pseudomonadati</taxon>
        <taxon>Bacteroidota</taxon>
        <taxon>Saprospiria</taxon>
        <taxon>Saprospirales</taxon>
        <taxon>Lewinellaceae</taxon>
        <taxon>Flavilitoribacter</taxon>
    </lineage>
</organism>
<name>A0A2D0N260_FLAN2</name>
<reference evidence="3 4" key="1">
    <citation type="submission" date="2017-10" db="EMBL/GenBank/DDBJ databases">
        <title>The draft genome sequence of Lewinella nigricans NBRC 102662.</title>
        <authorList>
            <person name="Wang K."/>
        </authorList>
    </citation>
    <scope>NUCLEOTIDE SEQUENCE [LARGE SCALE GENOMIC DNA]</scope>
    <source>
        <strain evidence="3 4">NBRC 102662</strain>
    </source>
</reference>
<dbReference type="SUPFAM" id="SSF56112">
    <property type="entry name" value="Protein kinase-like (PK-like)"/>
    <property type="match status" value="1"/>
</dbReference>
<comment type="similarity">
    <text evidence="1">Belongs to the pseudomonas-type ThrB family.</text>
</comment>
<dbReference type="OrthoDB" id="241498at2"/>
<dbReference type="Gene3D" id="3.90.1200.10">
    <property type="match status" value="1"/>
</dbReference>
<comment type="caution">
    <text evidence="3">The sequence shown here is derived from an EMBL/GenBank/DDBJ whole genome shotgun (WGS) entry which is preliminary data.</text>
</comment>
<dbReference type="InterPro" id="IPR050249">
    <property type="entry name" value="Pseudomonas-type_ThrB"/>
</dbReference>
<dbReference type="Proteomes" id="UP000223913">
    <property type="component" value="Unassembled WGS sequence"/>
</dbReference>
<dbReference type="GO" id="GO:0004413">
    <property type="term" value="F:homoserine kinase activity"/>
    <property type="evidence" value="ECO:0007669"/>
    <property type="project" value="TreeGrafter"/>
</dbReference>
<dbReference type="Pfam" id="PF01636">
    <property type="entry name" value="APH"/>
    <property type="match status" value="1"/>
</dbReference>
<dbReference type="EMBL" id="PDUD01000039">
    <property type="protein sequence ID" value="PHN02500.1"/>
    <property type="molecule type" value="Genomic_DNA"/>
</dbReference>
<dbReference type="PANTHER" id="PTHR21064:SF6">
    <property type="entry name" value="AMINOGLYCOSIDE PHOSPHOTRANSFERASE DOMAIN-CONTAINING PROTEIN"/>
    <property type="match status" value="1"/>
</dbReference>
<evidence type="ECO:0000313" key="3">
    <source>
        <dbReference type="EMBL" id="PHN02500.1"/>
    </source>
</evidence>
<proteinExistence type="inferred from homology"/>
<dbReference type="Gene3D" id="3.30.200.20">
    <property type="entry name" value="Phosphorylase Kinase, domain 1"/>
    <property type="match status" value="1"/>
</dbReference>
<accession>A0A2D0N260</accession>
<dbReference type="GO" id="GO:0009088">
    <property type="term" value="P:threonine biosynthetic process"/>
    <property type="evidence" value="ECO:0007669"/>
    <property type="project" value="TreeGrafter"/>
</dbReference>
<dbReference type="InterPro" id="IPR011009">
    <property type="entry name" value="Kinase-like_dom_sf"/>
</dbReference>
<dbReference type="PANTHER" id="PTHR21064">
    <property type="entry name" value="AMINOGLYCOSIDE PHOSPHOTRANSFERASE DOMAIN-CONTAINING PROTEIN-RELATED"/>
    <property type="match status" value="1"/>
</dbReference>
<dbReference type="InterPro" id="IPR002575">
    <property type="entry name" value="Aminoglycoside_PTrfase"/>
</dbReference>
<dbReference type="RefSeq" id="WP_099154044.1">
    <property type="nucleotide sequence ID" value="NZ_PDUD01000039.1"/>
</dbReference>